<feature type="region of interest" description="Disordered" evidence="1">
    <location>
        <begin position="138"/>
        <end position="168"/>
    </location>
</feature>
<accession>A0A813SNE5</accession>
<dbReference type="EMBL" id="CAJOBC010000415">
    <property type="protein sequence ID" value="CAF3583193.1"/>
    <property type="molecule type" value="Genomic_DNA"/>
</dbReference>
<comment type="caution">
    <text evidence="2">The sequence shown here is derived from an EMBL/GenBank/DDBJ whole genome shotgun (WGS) entry which is preliminary data.</text>
</comment>
<dbReference type="Proteomes" id="UP000663829">
    <property type="component" value="Unassembled WGS sequence"/>
</dbReference>
<evidence type="ECO:0000313" key="3">
    <source>
        <dbReference type="EMBL" id="CAF3583193.1"/>
    </source>
</evidence>
<evidence type="ECO:0000256" key="1">
    <source>
        <dbReference type="SAM" id="MobiDB-lite"/>
    </source>
</evidence>
<dbReference type="InterPro" id="IPR009667">
    <property type="entry name" value="DUF1258"/>
</dbReference>
<dbReference type="PANTHER" id="PTHR33053">
    <property type="entry name" value="PROTEIN, PUTATIVE-RELATED"/>
    <property type="match status" value="1"/>
</dbReference>
<feature type="non-terminal residue" evidence="2">
    <location>
        <position position="1"/>
    </location>
</feature>
<keyword evidence="4" id="KW-1185">Reference proteome</keyword>
<feature type="compositionally biased region" description="Polar residues" evidence="1">
    <location>
        <begin position="922"/>
        <end position="933"/>
    </location>
</feature>
<dbReference type="OrthoDB" id="10057852at2759"/>
<feature type="compositionally biased region" description="Low complexity" evidence="1">
    <location>
        <begin position="874"/>
        <end position="884"/>
    </location>
</feature>
<sequence>MIDHDPTCDFNIDEEIEHARLKNKQRLEYRKIYKQQRQQQSNNIGVFLTTDSNKSDQEEEVKNKDGNRQKTVTSTKKPLLEHQYLNTLDNDLFLTTMNDNNIYYKTSDEAEESQTAQHEKEEEYDIDLDFFITDSFDSHDSSGTEDDQKDQQDNNINHSELDKNNKPLHYYTNQTTNNVCVQLLQLIRDSHVSKQKSQHFMSFINKILPQPNEMPPTIEKLLLKLNIINYFYKRTVCILCKKQLMDTQNKCTSCPTAEPHHLAHIYDTDFHALLSLILRRLSKQIKAYKQEISKPNQNHQKNYDIPFGSIYQDLLQQRKHQNLLSFIIHIDGVGLVKSTKLKMWLCSASIVELPPKIRTRRHNMPLLSIYIGHTDPDPELWLSQCFTMLKQRKEEAFQVHLHNQSTLTFNIIIYGVIGDCPALKIILNMVAHIGYFCCFYCKLRGIHNKDAHKRQYPYQEPTVQRTTQSFAADSKLAKETRRNIYGHLGTTILENIIDIPLPDSILCDYAHVTLLRHFRDVVKIISESLSPTIRKTIDRNLRAQHFPHFFNRKMRGVENFSHIKASELKHLLLYGFIPHFFGFLTTDQSAFISLLICGIRLLHFGKVYGPDTSQIAHNLLLIYYSQHSIYFKHQINFVLHLHAHYSQIYDRHGSLSSINTFAQKDLVGYVSKNRNGSRYFGDLITHYYNIDVFLKSSVEDQSIKHDGPFDQLLSYANDLMYNEIFRYHEQHCKCNDFSECVRVYKRCIINEHVFHSLSYKQRKTTNSYFVQYYQRGSRAFLFGEILIFITIHNQPFALVKIFEISYLFSDYFINCKYYKSIRTPLDDFYFVVKPKSVNIFVPIEQIIQHYKDQMASNQQNINGKRIRRQQQRYTPTETTTTTTTLSRQPKRSVGSTVTKRDLHVLRSDLPSTSSDLLYHGQQRSIIPSNSHPFTSYKRASKTTSQQRSGGRGSYSSISNRSVLRESTNFEDDDEDEIDYYIDHRKRTHLSQQQQSIDNGDDYDEPEEEEDEVRSRMEIENSSIADQHYNHSKQEEGDDENEGVLEDDVRSRAGDFPAANEQQERRDNRRRKTTTAANNDETNQIELLRNDIASVSTKLSTELKQHMQNFDKKFIRLSKAYEKLMPNQLQQYQGSPTDTFPAIVDFNGENLLDEYAKDPKQYARILLKKLFTINELGNSVLLPNDRYSRKALDLDKMK</sequence>
<name>A0A813SNE5_9BILA</name>
<feature type="region of interest" description="Disordered" evidence="1">
    <location>
        <begin position="922"/>
        <end position="959"/>
    </location>
</feature>
<reference evidence="2" key="1">
    <citation type="submission" date="2021-02" db="EMBL/GenBank/DDBJ databases">
        <authorList>
            <person name="Nowell W R."/>
        </authorList>
    </citation>
    <scope>NUCLEOTIDE SEQUENCE</scope>
</reference>
<gene>
    <name evidence="2" type="ORF">GPM918_LOCUS3378</name>
    <name evidence="3" type="ORF">SRO942_LOCUS3378</name>
</gene>
<dbReference type="EMBL" id="CAJNOQ010000415">
    <property type="protein sequence ID" value="CAF0798349.1"/>
    <property type="molecule type" value="Genomic_DNA"/>
</dbReference>
<dbReference type="Proteomes" id="UP000681722">
    <property type="component" value="Unassembled WGS sequence"/>
</dbReference>
<feature type="region of interest" description="Disordered" evidence="1">
    <location>
        <begin position="43"/>
        <end position="75"/>
    </location>
</feature>
<dbReference type="Pfam" id="PF06869">
    <property type="entry name" value="DUF1258"/>
    <property type="match status" value="1"/>
</dbReference>
<evidence type="ECO:0000313" key="2">
    <source>
        <dbReference type="EMBL" id="CAF0798349.1"/>
    </source>
</evidence>
<feature type="region of interest" description="Disordered" evidence="1">
    <location>
        <begin position="859"/>
        <end position="899"/>
    </location>
</feature>
<organism evidence="2 4">
    <name type="scientific">Didymodactylos carnosus</name>
    <dbReference type="NCBI Taxonomy" id="1234261"/>
    <lineage>
        <taxon>Eukaryota</taxon>
        <taxon>Metazoa</taxon>
        <taxon>Spiralia</taxon>
        <taxon>Gnathifera</taxon>
        <taxon>Rotifera</taxon>
        <taxon>Eurotatoria</taxon>
        <taxon>Bdelloidea</taxon>
        <taxon>Philodinida</taxon>
        <taxon>Philodinidae</taxon>
        <taxon>Didymodactylos</taxon>
    </lineage>
</organism>
<evidence type="ECO:0000313" key="4">
    <source>
        <dbReference type="Proteomes" id="UP000663829"/>
    </source>
</evidence>
<dbReference type="AlphaFoldDB" id="A0A813SNE5"/>
<feature type="compositionally biased region" description="Acidic residues" evidence="1">
    <location>
        <begin position="1035"/>
        <end position="1045"/>
    </location>
</feature>
<dbReference type="PANTHER" id="PTHR33053:SF9">
    <property type="entry name" value="AGAP000105-PA"/>
    <property type="match status" value="1"/>
</dbReference>
<feature type="compositionally biased region" description="Low complexity" evidence="1">
    <location>
        <begin position="944"/>
        <end position="959"/>
    </location>
</feature>
<feature type="compositionally biased region" description="Basic and acidic residues" evidence="1">
    <location>
        <begin position="53"/>
        <end position="68"/>
    </location>
</feature>
<feature type="compositionally biased region" description="Acidic residues" evidence="1">
    <location>
        <begin position="998"/>
        <end position="1011"/>
    </location>
</feature>
<proteinExistence type="predicted"/>
<protein>
    <submittedName>
        <fullName evidence="2">Uncharacterized protein</fullName>
    </submittedName>
</protein>
<feature type="region of interest" description="Disordered" evidence="1">
    <location>
        <begin position="984"/>
        <end position="1081"/>
    </location>
</feature>